<comment type="caution">
    <text evidence="2">The sequence shown here is derived from an EMBL/GenBank/DDBJ whole genome shotgun (WGS) entry which is preliminary data.</text>
</comment>
<feature type="domain" description="GAF" evidence="1">
    <location>
        <begin position="38"/>
        <end position="197"/>
    </location>
</feature>
<dbReference type="RefSeq" id="WP_220806353.1">
    <property type="nucleotide sequence ID" value="NZ_BPMK01000001.1"/>
</dbReference>
<dbReference type="Gene3D" id="3.30.450.40">
    <property type="match status" value="1"/>
</dbReference>
<dbReference type="SUPFAM" id="SSF55781">
    <property type="entry name" value="GAF domain-like"/>
    <property type="match status" value="1"/>
</dbReference>
<dbReference type="Proteomes" id="UP000887222">
    <property type="component" value="Unassembled WGS sequence"/>
</dbReference>
<dbReference type="SUPFAM" id="SSF160246">
    <property type="entry name" value="EspE N-terminal domain-like"/>
    <property type="match status" value="1"/>
</dbReference>
<proteinExistence type="predicted"/>
<dbReference type="Pfam" id="PF05157">
    <property type="entry name" value="MshEN"/>
    <property type="match status" value="1"/>
</dbReference>
<dbReference type="SMART" id="SM00065">
    <property type="entry name" value="GAF"/>
    <property type="match status" value="1"/>
</dbReference>
<evidence type="ECO:0000259" key="1">
    <source>
        <dbReference type="SMART" id="SM00065"/>
    </source>
</evidence>
<gene>
    <name evidence="2" type="ORF">NCCP691_01830</name>
</gene>
<dbReference type="InterPro" id="IPR037257">
    <property type="entry name" value="T2SS_E_N_sf"/>
</dbReference>
<protein>
    <recommendedName>
        <fullName evidence="1">GAF domain-containing protein</fullName>
    </recommendedName>
</protein>
<organism evidence="2 3">
    <name type="scientific">Noviherbaspirillum aridicola</name>
    <dbReference type="NCBI Taxonomy" id="2849687"/>
    <lineage>
        <taxon>Bacteria</taxon>
        <taxon>Pseudomonadati</taxon>
        <taxon>Pseudomonadota</taxon>
        <taxon>Betaproteobacteria</taxon>
        <taxon>Burkholderiales</taxon>
        <taxon>Oxalobacteraceae</taxon>
        <taxon>Noviherbaspirillum</taxon>
    </lineage>
</organism>
<evidence type="ECO:0000313" key="3">
    <source>
        <dbReference type="Proteomes" id="UP000887222"/>
    </source>
</evidence>
<dbReference type="EMBL" id="BPMK01000001">
    <property type="protein sequence ID" value="GIZ50169.1"/>
    <property type="molecule type" value="Genomic_DNA"/>
</dbReference>
<dbReference type="Pfam" id="PF01590">
    <property type="entry name" value="GAF"/>
    <property type="match status" value="1"/>
</dbReference>
<reference evidence="2 3" key="1">
    <citation type="journal article" date="2022" name="Int. J. Syst. Evol. Microbiol.">
        <title>Noviherbaspirillum aridicola sp. nov., isolated from an arid soil in Pakistan.</title>
        <authorList>
            <person name="Khan I.U."/>
            <person name="Saqib M."/>
            <person name="Amin A."/>
            <person name="Hussain F."/>
            <person name="Li L."/>
            <person name="Liu Y.H."/>
            <person name="Fang B.Z."/>
            <person name="Ahmed I."/>
            <person name="Li W.J."/>
        </authorList>
    </citation>
    <scope>NUCLEOTIDE SEQUENCE [LARGE SCALE GENOMIC DNA]</scope>
    <source>
        <strain evidence="2 3">NCCP-691</strain>
    </source>
</reference>
<accession>A0ABQ4PZ87</accession>
<dbReference type="InterPro" id="IPR007831">
    <property type="entry name" value="T2SS_GspE_N"/>
</dbReference>
<sequence>MSKQLTWEEHQQLKRAERRSAFFQRLAEVVERIGAASDVDEIMLEVSRDICAVCGCDRLTLYAVGPSRMTIVSKIKTGMDSYRDFELPIGTSSIAGHVAMTRRGFNIRNVYDQEELRGYSRELRFLDAVDRRTGYRTREMVAMPILHADSGELLGVLQLINNRLGGPFPDLIEEGARELCRTLALAFEQRSQPDVTVRTRFDPLVAQGALSRPELELARRTARRKQLDLEDVLIDEFQVSPAQVGAAYAEFFGVPYEPFRAVRPAVSLHEHARREYSLRDGWLLLDDYDGTLTVLTLDPERLKSARILGELFPGRTVRMLVSTRREFMQTAIQLYTGRAPAEEADAEAAVMRRVQKIVMEALGAAAPELQAVVRPEHVRLLRSEAAGEGGKTRKARLALRIDLMLD</sequence>
<keyword evidence="3" id="KW-1185">Reference proteome</keyword>
<dbReference type="InterPro" id="IPR029016">
    <property type="entry name" value="GAF-like_dom_sf"/>
</dbReference>
<name>A0ABQ4PZ87_9BURK</name>
<evidence type="ECO:0000313" key="2">
    <source>
        <dbReference type="EMBL" id="GIZ50169.1"/>
    </source>
</evidence>
<dbReference type="InterPro" id="IPR003018">
    <property type="entry name" value="GAF"/>
</dbReference>